<keyword evidence="1" id="KW-0812">Transmembrane</keyword>
<keyword evidence="1" id="KW-0472">Membrane</keyword>
<evidence type="ECO:0000256" key="1">
    <source>
        <dbReference type="SAM" id="Phobius"/>
    </source>
</evidence>
<dbReference type="AlphaFoldDB" id="A0A7C8MBD2"/>
<accession>A0A7C8MBD2</accession>
<evidence type="ECO:0000313" key="3">
    <source>
        <dbReference type="Proteomes" id="UP000481861"/>
    </source>
</evidence>
<organism evidence="2 3">
    <name type="scientific">Massariosphaeria phaeospora</name>
    <dbReference type="NCBI Taxonomy" id="100035"/>
    <lineage>
        <taxon>Eukaryota</taxon>
        <taxon>Fungi</taxon>
        <taxon>Dikarya</taxon>
        <taxon>Ascomycota</taxon>
        <taxon>Pezizomycotina</taxon>
        <taxon>Dothideomycetes</taxon>
        <taxon>Pleosporomycetidae</taxon>
        <taxon>Pleosporales</taxon>
        <taxon>Pleosporales incertae sedis</taxon>
        <taxon>Massariosphaeria</taxon>
    </lineage>
</organism>
<keyword evidence="3" id="KW-1185">Reference proteome</keyword>
<evidence type="ECO:0000313" key="2">
    <source>
        <dbReference type="EMBL" id="KAF2876140.1"/>
    </source>
</evidence>
<keyword evidence="1" id="KW-1133">Transmembrane helix</keyword>
<feature type="transmembrane region" description="Helical" evidence="1">
    <location>
        <begin position="12"/>
        <end position="31"/>
    </location>
</feature>
<dbReference type="Proteomes" id="UP000481861">
    <property type="component" value="Unassembled WGS sequence"/>
</dbReference>
<comment type="caution">
    <text evidence="2">The sequence shown here is derived from an EMBL/GenBank/DDBJ whole genome shotgun (WGS) entry which is preliminary data.</text>
</comment>
<sequence>MGCVAVSGSFLRVFLTATGLVSIFPFVSFYVNGETLARLTRCCMSATYVSFSLLKSSLIAGALPFRRFHSLPLWPKLLLVDLAQ</sequence>
<name>A0A7C8MBD2_9PLEO</name>
<proteinExistence type="predicted"/>
<gene>
    <name evidence="2" type="ORF">BDV95DRAFT_560082</name>
</gene>
<protein>
    <submittedName>
        <fullName evidence="2">Uncharacterized protein</fullName>
    </submittedName>
</protein>
<reference evidence="2 3" key="1">
    <citation type="submission" date="2020-01" db="EMBL/GenBank/DDBJ databases">
        <authorList>
            <consortium name="DOE Joint Genome Institute"/>
            <person name="Haridas S."/>
            <person name="Albert R."/>
            <person name="Binder M."/>
            <person name="Bloem J."/>
            <person name="Labutti K."/>
            <person name="Salamov A."/>
            <person name="Andreopoulos B."/>
            <person name="Baker S.E."/>
            <person name="Barry K."/>
            <person name="Bills G."/>
            <person name="Bluhm B.H."/>
            <person name="Cannon C."/>
            <person name="Castanera R."/>
            <person name="Culley D.E."/>
            <person name="Daum C."/>
            <person name="Ezra D."/>
            <person name="Gonzalez J.B."/>
            <person name="Henrissat B."/>
            <person name="Kuo A."/>
            <person name="Liang C."/>
            <person name="Lipzen A."/>
            <person name="Lutzoni F."/>
            <person name="Magnuson J."/>
            <person name="Mondo S."/>
            <person name="Nolan M."/>
            <person name="Ohm R."/>
            <person name="Pangilinan J."/>
            <person name="Park H.-J.H."/>
            <person name="Ramirez L."/>
            <person name="Alfaro M."/>
            <person name="Sun H."/>
            <person name="Tritt A."/>
            <person name="Yoshinaga Y."/>
            <person name="Zwiers L.-H.L."/>
            <person name="Turgeon B.G."/>
            <person name="Goodwin S.B."/>
            <person name="Spatafora J.W."/>
            <person name="Crous P.W."/>
            <person name="Grigoriev I.V."/>
        </authorList>
    </citation>
    <scope>NUCLEOTIDE SEQUENCE [LARGE SCALE GENOMIC DNA]</scope>
    <source>
        <strain evidence="2 3">CBS 611.86</strain>
    </source>
</reference>
<dbReference type="EMBL" id="JAADJZ010000003">
    <property type="protein sequence ID" value="KAF2876140.1"/>
    <property type="molecule type" value="Genomic_DNA"/>
</dbReference>